<dbReference type="CDD" id="cd09272">
    <property type="entry name" value="RNase_HI_RT_Ty1"/>
    <property type="match status" value="1"/>
</dbReference>
<comment type="caution">
    <text evidence="1">The sequence shown here is derived from an EMBL/GenBank/DDBJ whole genome shotgun (WGS) entry which is preliminary data.</text>
</comment>
<proteinExistence type="predicted"/>
<evidence type="ECO:0000313" key="1">
    <source>
        <dbReference type="EMBL" id="KAK5786887.1"/>
    </source>
</evidence>
<dbReference type="Proteomes" id="UP001358586">
    <property type="component" value="Chromosome 11"/>
</dbReference>
<evidence type="ECO:0008006" key="3">
    <source>
        <dbReference type="Google" id="ProtNLM"/>
    </source>
</evidence>
<accession>A0ABR0N9D7</accession>
<evidence type="ECO:0000313" key="2">
    <source>
        <dbReference type="Proteomes" id="UP001358586"/>
    </source>
</evidence>
<gene>
    <name evidence="1" type="ORF">PVK06_041535</name>
</gene>
<sequence>MVQQETTNNVFIKHQSGMSVNNISDIREYLAETIDRRSSSANRTSTTCLVENPIFHARTKHIKVHYHYIRKKVFEREINMVPTKTDEQVAEIFKKSLSRLKFEKFRQAFGMICKSSVERSLH</sequence>
<keyword evidence="2" id="KW-1185">Reference proteome</keyword>
<organism evidence="1 2">
    <name type="scientific">Gossypium arboreum</name>
    <name type="common">Tree cotton</name>
    <name type="synonym">Gossypium nanking</name>
    <dbReference type="NCBI Taxonomy" id="29729"/>
    <lineage>
        <taxon>Eukaryota</taxon>
        <taxon>Viridiplantae</taxon>
        <taxon>Streptophyta</taxon>
        <taxon>Embryophyta</taxon>
        <taxon>Tracheophyta</taxon>
        <taxon>Spermatophyta</taxon>
        <taxon>Magnoliopsida</taxon>
        <taxon>eudicotyledons</taxon>
        <taxon>Gunneridae</taxon>
        <taxon>Pentapetalae</taxon>
        <taxon>rosids</taxon>
        <taxon>malvids</taxon>
        <taxon>Malvales</taxon>
        <taxon>Malvaceae</taxon>
        <taxon>Malvoideae</taxon>
        <taxon>Gossypium</taxon>
    </lineage>
</organism>
<name>A0ABR0N9D7_GOSAR</name>
<reference evidence="1 2" key="1">
    <citation type="submission" date="2023-03" db="EMBL/GenBank/DDBJ databases">
        <title>WGS of Gossypium arboreum.</title>
        <authorList>
            <person name="Yu D."/>
        </authorList>
    </citation>
    <scope>NUCLEOTIDE SEQUENCE [LARGE SCALE GENOMIC DNA]</scope>
    <source>
        <tissue evidence="1">Leaf</tissue>
    </source>
</reference>
<dbReference type="EMBL" id="JARKNE010000011">
    <property type="protein sequence ID" value="KAK5786887.1"/>
    <property type="molecule type" value="Genomic_DNA"/>
</dbReference>
<protein>
    <recommendedName>
        <fullName evidence="3">Retrovirus-related Pol polyprotein from transposon TNT 1-94</fullName>
    </recommendedName>
</protein>